<evidence type="ECO:0000256" key="4">
    <source>
        <dbReference type="RuleBase" id="RU003619"/>
    </source>
</evidence>
<dbReference type="Gene3D" id="1.10.455.10">
    <property type="entry name" value="Ribosomal protein S7 domain"/>
    <property type="match status" value="1"/>
</dbReference>
<dbReference type="GO" id="GO:0006412">
    <property type="term" value="P:translation"/>
    <property type="evidence" value="ECO:0007669"/>
    <property type="project" value="InterPro"/>
</dbReference>
<organism evidence="7 8">
    <name type="scientific">Mikania micrantha</name>
    <name type="common">bitter vine</name>
    <dbReference type="NCBI Taxonomy" id="192012"/>
    <lineage>
        <taxon>Eukaryota</taxon>
        <taxon>Viridiplantae</taxon>
        <taxon>Streptophyta</taxon>
        <taxon>Embryophyta</taxon>
        <taxon>Tracheophyta</taxon>
        <taxon>Spermatophyta</taxon>
        <taxon>Magnoliopsida</taxon>
        <taxon>eudicotyledons</taxon>
        <taxon>Gunneridae</taxon>
        <taxon>Pentapetalae</taxon>
        <taxon>asterids</taxon>
        <taxon>campanulids</taxon>
        <taxon>Asterales</taxon>
        <taxon>Asteraceae</taxon>
        <taxon>Asteroideae</taxon>
        <taxon>Heliantheae alliance</taxon>
        <taxon>Eupatorieae</taxon>
        <taxon>Mikania</taxon>
    </lineage>
</organism>
<feature type="region of interest" description="Disordered" evidence="5">
    <location>
        <begin position="741"/>
        <end position="762"/>
    </location>
</feature>
<protein>
    <recommendedName>
        <fullName evidence="6">Small ribosomal subunit protein uS7 domain-containing protein</fullName>
    </recommendedName>
</protein>
<evidence type="ECO:0000313" key="7">
    <source>
        <dbReference type="EMBL" id="KAD7478102.1"/>
    </source>
</evidence>
<gene>
    <name evidence="7" type="ORF">E3N88_01238</name>
</gene>
<feature type="region of interest" description="Disordered" evidence="5">
    <location>
        <begin position="210"/>
        <end position="255"/>
    </location>
</feature>
<feature type="region of interest" description="Disordered" evidence="5">
    <location>
        <begin position="656"/>
        <end position="681"/>
    </location>
</feature>
<dbReference type="InterPro" id="IPR023798">
    <property type="entry name" value="Ribosomal_uS7_dom"/>
</dbReference>
<accession>A0A5N6Q0P1</accession>
<dbReference type="PROSITE" id="PS00052">
    <property type="entry name" value="RIBOSOMAL_S7"/>
    <property type="match status" value="1"/>
</dbReference>
<dbReference type="Proteomes" id="UP000326396">
    <property type="component" value="Linkage Group LG1"/>
</dbReference>
<dbReference type="PANTHER" id="PTHR35746:SF1">
    <property type="entry name" value="PENTATRICOPEPTIDE REPEAT (PPR) SUPERFAMILY PROTEIN"/>
    <property type="match status" value="1"/>
</dbReference>
<comment type="similarity">
    <text evidence="1 4">Belongs to the universal ribosomal protein uS7 family.</text>
</comment>
<dbReference type="Pfam" id="PF00177">
    <property type="entry name" value="Ribosomal_S7"/>
    <property type="match status" value="1"/>
</dbReference>
<evidence type="ECO:0000259" key="6">
    <source>
        <dbReference type="Pfam" id="PF00177"/>
    </source>
</evidence>
<comment type="caution">
    <text evidence="7">The sequence shown here is derived from an EMBL/GenBank/DDBJ whole genome shotgun (WGS) entry which is preliminary data.</text>
</comment>
<feature type="domain" description="Small ribosomal subunit protein uS7" evidence="6">
    <location>
        <begin position="6"/>
        <end position="84"/>
    </location>
</feature>
<evidence type="ECO:0000256" key="3">
    <source>
        <dbReference type="ARBA" id="ARBA00023274"/>
    </source>
</evidence>
<proteinExistence type="inferred from homology"/>
<dbReference type="OrthoDB" id="1939753at2759"/>
<dbReference type="InterPro" id="IPR020606">
    <property type="entry name" value="Ribosomal_uS7_CS"/>
</dbReference>
<dbReference type="EMBL" id="SZYD01000001">
    <property type="protein sequence ID" value="KAD7478102.1"/>
    <property type="molecule type" value="Genomic_DNA"/>
</dbReference>
<name>A0A5N6Q0P1_9ASTR</name>
<evidence type="ECO:0000256" key="5">
    <source>
        <dbReference type="SAM" id="MobiDB-lite"/>
    </source>
</evidence>
<dbReference type="InterPro" id="IPR036823">
    <property type="entry name" value="Ribosomal_uS7_dom_sf"/>
</dbReference>
<dbReference type="GO" id="GO:1990904">
    <property type="term" value="C:ribonucleoprotein complex"/>
    <property type="evidence" value="ECO:0007669"/>
    <property type="project" value="UniProtKB-KW"/>
</dbReference>
<feature type="region of interest" description="Disordered" evidence="5">
    <location>
        <begin position="518"/>
        <end position="571"/>
    </location>
</feature>
<sequence>MIPKIRRGTAEEKTAKSDPIYRNRLVNMLVNRILKHGKKSLAYQIIYRAVKKIQQKTETNPLSVLHPAIHGVTSGIAVKARRVGSPPSSSHHLKFSLDFSKVSHTHSHLHILHFSVLQPINISFYLFTNLSVFSWIFKIIANPPPHQLQFLIMGLNDFLDFAGREILEVHVCHRCRWPFPKPHPSAKRRRSHNRICGTVEGYTKLIVDSEADSDDERHSDSDDREKDKTPSPKIEKRIIKESGSSAGRIEEKSIKSEDDMFSDAVTEFSETGISPGVTSDAKKMDKIEDHDLNTSQIKFPDCNSKLSVPLVKDTDGSCKDKVVDQMSEVSGNKDQEEDVHELSVASDIPLVDKAETLIEDFKDHKTMHSRNKSVVDIFVVKTVQEHVHESQTSEYERIQEPKSSIEAKPNIGESSGKLLAGVDSLVGWSSSSLDGNWGSISELSDVFGKSEVLDDRRSRLDRSDAFEGLSLVESDQEIFEQKASEIKVNKEAIAKVTNWSTSEAKSSDPKRLSDLIRKFDDSETTSGPEKSNVTRETPRVNQESSAGTDRDETKNVGKKTKGIPSYQYPTRGKATVQKSGVLPVDSNTALVAQVEALTKMVKDLQTKGNAKCEICRGGHDTRQCPMLADDSHEQVKYAGNFNRGPGNAYGNSYNSGGRNQPDFTWKNGNPSGFNQHPHEQSGVTDERMARLEELMVQKTQMLTQVIVANQTVSARHDELIKTQGAAILSLDRKLEELADQLKERKPRDSSSNTEKICECSYD</sequence>
<evidence type="ECO:0000313" key="8">
    <source>
        <dbReference type="Proteomes" id="UP000326396"/>
    </source>
</evidence>
<keyword evidence="3 4" id="KW-0687">Ribonucleoprotein</keyword>
<dbReference type="PANTHER" id="PTHR35746">
    <property type="entry name" value="PENTATRICOPEPTIDE REPEAT (PPR) SUPERFAMILY PROTEIN"/>
    <property type="match status" value="1"/>
</dbReference>
<keyword evidence="8" id="KW-1185">Reference proteome</keyword>
<keyword evidence="2 4" id="KW-0689">Ribosomal protein</keyword>
<reference evidence="7 8" key="1">
    <citation type="submission" date="2019-05" db="EMBL/GenBank/DDBJ databases">
        <title>Mikania micrantha, genome provides insights into the molecular mechanism of rapid growth.</title>
        <authorList>
            <person name="Liu B."/>
        </authorList>
    </citation>
    <scope>NUCLEOTIDE SEQUENCE [LARGE SCALE GENOMIC DNA]</scope>
    <source>
        <strain evidence="7">NLD-2019</strain>
        <tissue evidence="7">Leaf</tissue>
    </source>
</reference>
<dbReference type="SUPFAM" id="SSF47973">
    <property type="entry name" value="Ribosomal protein S7"/>
    <property type="match status" value="1"/>
</dbReference>
<evidence type="ECO:0000256" key="2">
    <source>
        <dbReference type="ARBA" id="ARBA00022980"/>
    </source>
</evidence>
<dbReference type="GO" id="GO:0003735">
    <property type="term" value="F:structural constituent of ribosome"/>
    <property type="evidence" value="ECO:0007669"/>
    <property type="project" value="InterPro"/>
</dbReference>
<evidence type="ECO:0000256" key="1">
    <source>
        <dbReference type="ARBA" id="ARBA00007151"/>
    </source>
</evidence>
<dbReference type="GO" id="GO:0005840">
    <property type="term" value="C:ribosome"/>
    <property type="evidence" value="ECO:0007669"/>
    <property type="project" value="UniProtKB-KW"/>
</dbReference>
<feature type="compositionally biased region" description="Basic and acidic residues" evidence="5">
    <location>
        <begin position="215"/>
        <end position="240"/>
    </location>
</feature>
<dbReference type="GO" id="GO:0003723">
    <property type="term" value="F:RNA binding"/>
    <property type="evidence" value="ECO:0007669"/>
    <property type="project" value="InterPro"/>
</dbReference>
<dbReference type="AlphaFoldDB" id="A0A5N6Q0P1"/>